<dbReference type="InterPro" id="IPR021710">
    <property type="entry name" value="DUF3293"/>
</dbReference>
<dbReference type="Proteomes" id="UP000484885">
    <property type="component" value="Unassembled WGS sequence"/>
</dbReference>
<keyword evidence="2" id="KW-1185">Reference proteome</keyword>
<proteinExistence type="predicted"/>
<name>A0A845V4G1_9GAMM</name>
<comment type="caution">
    <text evidence="1">The sequence shown here is derived from an EMBL/GenBank/DDBJ whole genome shotgun (WGS) entry which is preliminary data.</text>
</comment>
<evidence type="ECO:0000313" key="1">
    <source>
        <dbReference type="EMBL" id="NDY95121.1"/>
    </source>
</evidence>
<dbReference type="Pfam" id="PF11697">
    <property type="entry name" value="DUF3293"/>
    <property type="match status" value="1"/>
</dbReference>
<protein>
    <submittedName>
        <fullName evidence="1">DUF3293 domain-containing protein</fullName>
    </submittedName>
</protein>
<accession>A0A845V4G1</accession>
<organism evidence="1 2">
    <name type="scientific">Wenzhouxiangella limi</name>
    <dbReference type="NCBI Taxonomy" id="2707351"/>
    <lineage>
        <taxon>Bacteria</taxon>
        <taxon>Pseudomonadati</taxon>
        <taxon>Pseudomonadota</taxon>
        <taxon>Gammaproteobacteria</taxon>
        <taxon>Chromatiales</taxon>
        <taxon>Wenzhouxiangellaceae</taxon>
        <taxon>Wenzhouxiangella</taxon>
    </lineage>
</organism>
<sequence>MSCSRAGCSKNSSANGRRAVDGAIGSLSRLDGALIAAYRAALYRIADRFDLKIDQASPELAAWQLAHKVDCSALLTACNPAGQRVDERVNQSATAALAARIRRAHWPHSPTLGLDPAGRWPAEPGFLVGGLALAPARELGRLFDQNAIVWAGSDAVPRLILLR</sequence>
<gene>
    <name evidence="1" type="ORF">G3I74_05205</name>
</gene>
<reference evidence="1 2" key="1">
    <citation type="submission" date="2020-02" db="EMBL/GenBank/DDBJ databases">
        <authorList>
            <person name="Zhang X.-Y."/>
        </authorList>
    </citation>
    <scope>NUCLEOTIDE SEQUENCE [LARGE SCALE GENOMIC DNA]</scope>
    <source>
        <strain evidence="1 2">C33</strain>
    </source>
</reference>
<dbReference type="EMBL" id="JAAGSC010000037">
    <property type="protein sequence ID" value="NDY95121.1"/>
    <property type="molecule type" value="Genomic_DNA"/>
</dbReference>
<evidence type="ECO:0000313" key="2">
    <source>
        <dbReference type="Proteomes" id="UP000484885"/>
    </source>
</evidence>
<dbReference type="AlphaFoldDB" id="A0A845V4G1"/>